<feature type="transmembrane region" description="Helical" evidence="4">
    <location>
        <begin position="358"/>
        <end position="378"/>
    </location>
</feature>
<feature type="transmembrane region" description="Helical" evidence="4">
    <location>
        <begin position="20"/>
        <end position="42"/>
    </location>
</feature>
<organism evidence="6 7">
    <name type="scientific">Ferruginivarius sediminum</name>
    <dbReference type="NCBI Taxonomy" id="2661937"/>
    <lineage>
        <taxon>Bacteria</taxon>
        <taxon>Pseudomonadati</taxon>
        <taxon>Pseudomonadota</taxon>
        <taxon>Alphaproteobacteria</taxon>
        <taxon>Rhodospirillales</taxon>
        <taxon>Rhodospirillaceae</taxon>
        <taxon>Ferruginivarius</taxon>
    </lineage>
</organism>
<dbReference type="PROSITE" id="PS50850">
    <property type="entry name" value="MFS"/>
    <property type="match status" value="1"/>
</dbReference>
<feature type="transmembrane region" description="Helical" evidence="4">
    <location>
        <begin position="271"/>
        <end position="290"/>
    </location>
</feature>
<feature type="transmembrane region" description="Helical" evidence="4">
    <location>
        <begin position="54"/>
        <end position="77"/>
    </location>
</feature>
<dbReference type="AlphaFoldDB" id="A0A369TBU7"/>
<dbReference type="InterPro" id="IPR020846">
    <property type="entry name" value="MFS_dom"/>
</dbReference>
<dbReference type="InterPro" id="IPR011701">
    <property type="entry name" value="MFS"/>
</dbReference>
<evidence type="ECO:0000256" key="1">
    <source>
        <dbReference type="ARBA" id="ARBA00022692"/>
    </source>
</evidence>
<dbReference type="Pfam" id="PF07690">
    <property type="entry name" value="MFS_1"/>
    <property type="match status" value="1"/>
</dbReference>
<feature type="transmembrane region" description="Helical" evidence="4">
    <location>
        <begin position="297"/>
        <end position="319"/>
    </location>
</feature>
<dbReference type="Gene3D" id="1.20.1250.20">
    <property type="entry name" value="MFS general substrate transporter like domains"/>
    <property type="match status" value="1"/>
</dbReference>
<proteinExistence type="predicted"/>
<name>A0A369TBU7_9PROT</name>
<gene>
    <name evidence="6" type="ORF">DRB17_08830</name>
</gene>
<protein>
    <submittedName>
        <fullName evidence="6">MFS transporter</fullName>
    </submittedName>
</protein>
<keyword evidence="3 4" id="KW-0472">Membrane</keyword>
<feature type="transmembrane region" description="Helical" evidence="4">
    <location>
        <begin position="325"/>
        <end position="346"/>
    </location>
</feature>
<feature type="domain" description="Major facilitator superfamily (MFS) profile" evidence="5">
    <location>
        <begin position="21"/>
        <end position="413"/>
    </location>
</feature>
<dbReference type="EMBL" id="QPMH01000006">
    <property type="protein sequence ID" value="RDD62322.1"/>
    <property type="molecule type" value="Genomic_DNA"/>
</dbReference>
<feature type="transmembrane region" description="Helical" evidence="4">
    <location>
        <begin position="232"/>
        <end position="251"/>
    </location>
</feature>
<dbReference type="InterPro" id="IPR036259">
    <property type="entry name" value="MFS_trans_sf"/>
</dbReference>
<keyword evidence="2 4" id="KW-1133">Transmembrane helix</keyword>
<keyword evidence="1 4" id="KW-0812">Transmembrane</keyword>
<evidence type="ECO:0000256" key="4">
    <source>
        <dbReference type="SAM" id="Phobius"/>
    </source>
</evidence>
<evidence type="ECO:0000259" key="5">
    <source>
        <dbReference type="PROSITE" id="PS50850"/>
    </source>
</evidence>
<evidence type="ECO:0000313" key="6">
    <source>
        <dbReference type="EMBL" id="RDD62322.1"/>
    </source>
</evidence>
<dbReference type="PANTHER" id="PTHR11360:SF284">
    <property type="entry name" value="EG:103B4.3 PROTEIN-RELATED"/>
    <property type="match status" value="1"/>
</dbReference>
<reference evidence="6 7" key="1">
    <citation type="submission" date="2018-07" db="EMBL/GenBank/DDBJ databases">
        <title>Venubactetium sediminum gen. nov., sp. nov., isolated from a marine solar saltern.</title>
        <authorList>
            <person name="Wang S."/>
        </authorList>
    </citation>
    <scope>NUCLEOTIDE SEQUENCE [LARGE SCALE GENOMIC DNA]</scope>
    <source>
        <strain evidence="6 7">WD2A32</strain>
    </source>
</reference>
<dbReference type="GO" id="GO:0022857">
    <property type="term" value="F:transmembrane transporter activity"/>
    <property type="evidence" value="ECO:0007669"/>
    <property type="project" value="InterPro"/>
</dbReference>
<comment type="caution">
    <text evidence="6">The sequence shown here is derived from an EMBL/GenBank/DDBJ whole genome shotgun (WGS) entry which is preliminary data.</text>
</comment>
<dbReference type="CDD" id="cd17355">
    <property type="entry name" value="MFS_YcxA_like"/>
    <property type="match status" value="1"/>
</dbReference>
<dbReference type="PANTHER" id="PTHR11360">
    <property type="entry name" value="MONOCARBOXYLATE TRANSPORTER"/>
    <property type="match status" value="1"/>
</dbReference>
<feature type="transmembrane region" description="Helical" evidence="4">
    <location>
        <begin position="390"/>
        <end position="407"/>
    </location>
</feature>
<evidence type="ECO:0000256" key="3">
    <source>
        <dbReference type="ARBA" id="ARBA00023136"/>
    </source>
</evidence>
<keyword evidence="7" id="KW-1185">Reference proteome</keyword>
<feature type="transmembrane region" description="Helical" evidence="4">
    <location>
        <begin position="114"/>
        <end position="133"/>
    </location>
</feature>
<dbReference type="InterPro" id="IPR050327">
    <property type="entry name" value="Proton-linked_MCT"/>
</dbReference>
<dbReference type="SUPFAM" id="SSF103473">
    <property type="entry name" value="MFS general substrate transporter"/>
    <property type="match status" value="1"/>
</dbReference>
<accession>A0A369TBU7</accession>
<evidence type="ECO:0000313" key="7">
    <source>
        <dbReference type="Proteomes" id="UP000253941"/>
    </source>
</evidence>
<feature type="transmembrane region" description="Helical" evidence="4">
    <location>
        <begin position="89"/>
        <end position="108"/>
    </location>
</feature>
<feature type="transmembrane region" description="Helical" evidence="4">
    <location>
        <begin position="171"/>
        <end position="194"/>
    </location>
</feature>
<evidence type="ECO:0000256" key="2">
    <source>
        <dbReference type="ARBA" id="ARBA00022989"/>
    </source>
</evidence>
<dbReference type="Proteomes" id="UP000253941">
    <property type="component" value="Unassembled WGS sequence"/>
</dbReference>
<sequence>MNRMAQEGIYTDVHPRKQWAALFVAVLSIVAAGSFTTLAGLLSTNFESEFGWTASAMSLGIGVNMALYGLTAPFAIFAMQKYGIRRVSVIALCILIAGSAVCLIPNLALFNFSWGLLVGLGTGTLTMAYGALVARTWFGGRQGTVTGIVTAAAVVGQFALLPLWAEAADMFGWRAPLIGSAVLAGLAIVANIALMGDERKYAPNAVPAAEVEKRRFVDVFHVVYEAVRSRPFWTLAFLFAICGATTNGVMWSHFTPAVCGVGMSATAASSVLFLIGVFNVVGTMASGWLTDRISPRMILAFVFFARAGTLFWLPLIISSDFDPQIVTFGILFGILDVATVPPVIALCNRAFGDNGPAVFGWVNAVHQVGAGAMAFSGGLIRTNFGSYDPMWIATGVLCVIAAVMVYSSRYPAYRPAQAASSA</sequence>
<feature type="transmembrane region" description="Helical" evidence="4">
    <location>
        <begin position="145"/>
        <end position="165"/>
    </location>
</feature>